<name>A0A5J4NGF9_9TREM</name>
<sequence>MSPLSFCSVTIANPKDKRALYVNLSALEDISGVSSARSSSGNCREDVITVRDFMLATPIMYRGAIVVETMESFTAPEKFHLGGDFSGWEIQARRSKFHERRQRHGEDIQTFARHLKRPARQAFSSAPVDKQAERDLERLVEGVTVLEGSPTELEQAIGVGQRIEAIAISLERNVGSQHVNPNSQASLQAIETGYPNEIVGVVLMGPLPETCQEKGYILVMVGDFTKWTEFVPLWTIDAPLVVKAIFSSWVHNWGAPKQLHFGKGTNFESAAMYELCGTLRLSGELPYEVSLGGALSKGNCCLTDQPELVWIDVMYALETLISRLGNNGPIGDGRVVSHQATGPSGITEKLDRKQSAAF</sequence>
<accession>A0A5J4NGF9</accession>
<reference evidence="1 2" key="1">
    <citation type="journal article" date="2019" name="Gigascience">
        <title>Whole-genome sequence of the oriental lung fluke Paragonimus westermani.</title>
        <authorList>
            <person name="Oey H."/>
            <person name="Zakrzewski M."/>
            <person name="Narain K."/>
            <person name="Devi K.R."/>
            <person name="Agatsuma T."/>
            <person name="Nawaratna S."/>
            <person name="Gobert G.N."/>
            <person name="Jones M.K."/>
            <person name="Ragan M.A."/>
            <person name="McManus D.P."/>
            <person name="Krause L."/>
        </authorList>
    </citation>
    <scope>NUCLEOTIDE SEQUENCE [LARGE SCALE GENOMIC DNA]</scope>
    <source>
        <strain evidence="1 2">IND2009</strain>
    </source>
</reference>
<evidence type="ECO:0008006" key="3">
    <source>
        <dbReference type="Google" id="ProtNLM"/>
    </source>
</evidence>
<evidence type="ECO:0000313" key="1">
    <source>
        <dbReference type="EMBL" id="KAA3674329.1"/>
    </source>
</evidence>
<dbReference type="GO" id="GO:0003676">
    <property type="term" value="F:nucleic acid binding"/>
    <property type="evidence" value="ECO:0007669"/>
    <property type="project" value="InterPro"/>
</dbReference>
<protein>
    <recommendedName>
        <fullName evidence="3">Integrase catalytic domain-containing protein</fullName>
    </recommendedName>
</protein>
<organism evidence="1 2">
    <name type="scientific">Paragonimus westermani</name>
    <dbReference type="NCBI Taxonomy" id="34504"/>
    <lineage>
        <taxon>Eukaryota</taxon>
        <taxon>Metazoa</taxon>
        <taxon>Spiralia</taxon>
        <taxon>Lophotrochozoa</taxon>
        <taxon>Platyhelminthes</taxon>
        <taxon>Trematoda</taxon>
        <taxon>Digenea</taxon>
        <taxon>Plagiorchiida</taxon>
        <taxon>Troglotremata</taxon>
        <taxon>Troglotrematidae</taxon>
        <taxon>Paragonimus</taxon>
    </lineage>
</organism>
<dbReference type="InterPro" id="IPR036397">
    <property type="entry name" value="RNaseH_sf"/>
</dbReference>
<comment type="caution">
    <text evidence="1">The sequence shown here is derived from an EMBL/GenBank/DDBJ whole genome shotgun (WGS) entry which is preliminary data.</text>
</comment>
<dbReference type="SUPFAM" id="SSF53098">
    <property type="entry name" value="Ribonuclease H-like"/>
    <property type="match status" value="1"/>
</dbReference>
<dbReference type="Proteomes" id="UP000324629">
    <property type="component" value="Unassembled WGS sequence"/>
</dbReference>
<dbReference type="InterPro" id="IPR012337">
    <property type="entry name" value="RNaseH-like_sf"/>
</dbReference>
<evidence type="ECO:0000313" key="2">
    <source>
        <dbReference type="Proteomes" id="UP000324629"/>
    </source>
</evidence>
<dbReference type="AlphaFoldDB" id="A0A5J4NGF9"/>
<proteinExistence type="predicted"/>
<keyword evidence="2" id="KW-1185">Reference proteome</keyword>
<dbReference type="Gene3D" id="3.30.420.10">
    <property type="entry name" value="Ribonuclease H-like superfamily/Ribonuclease H"/>
    <property type="match status" value="1"/>
</dbReference>
<dbReference type="EMBL" id="QNGE01003225">
    <property type="protein sequence ID" value="KAA3674329.1"/>
    <property type="molecule type" value="Genomic_DNA"/>
</dbReference>
<gene>
    <name evidence="1" type="ORF">DEA37_0009161</name>
</gene>